<organism evidence="5 6">
    <name type="scientific">Callosobruchus maculatus</name>
    <name type="common">Southern cowpea weevil</name>
    <name type="synonym">Pulse bruchid</name>
    <dbReference type="NCBI Taxonomy" id="64391"/>
    <lineage>
        <taxon>Eukaryota</taxon>
        <taxon>Metazoa</taxon>
        <taxon>Ecdysozoa</taxon>
        <taxon>Arthropoda</taxon>
        <taxon>Hexapoda</taxon>
        <taxon>Insecta</taxon>
        <taxon>Pterygota</taxon>
        <taxon>Neoptera</taxon>
        <taxon>Endopterygota</taxon>
        <taxon>Coleoptera</taxon>
        <taxon>Polyphaga</taxon>
        <taxon>Cucujiformia</taxon>
        <taxon>Chrysomeloidea</taxon>
        <taxon>Chrysomelidae</taxon>
        <taxon>Bruchinae</taxon>
        <taxon>Bruchini</taxon>
        <taxon>Callosobruchus</taxon>
    </lineage>
</organism>
<evidence type="ECO:0000256" key="1">
    <source>
        <dbReference type="ARBA" id="ARBA00010838"/>
    </source>
</evidence>
<proteinExistence type="inferred from homology"/>
<evidence type="ECO:0000256" key="2">
    <source>
        <dbReference type="ARBA" id="ARBA00022801"/>
    </source>
</evidence>
<dbReference type="InterPro" id="IPR001360">
    <property type="entry name" value="Glyco_hydro_1"/>
</dbReference>
<dbReference type="GO" id="GO:0005975">
    <property type="term" value="P:carbohydrate metabolic process"/>
    <property type="evidence" value="ECO:0007669"/>
    <property type="project" value="InterPro"/>
</dbReference>
<evidence type="ECO:0000313" key="6">
    <source>
        <dbReference type="Proteomes" id="UP000410492"/>
    </source>
</evidence>
<dbReference type="PRINTS" id="PR00131">
    <property type="entry name" value="GLHYDRLASE1"/>
</dbReference>
<dbReference type="PROSITE" id="PS00653">
    <property type="entry name" value="GLYCOSYL_HYDROL_F1_2"/>
    <property type="match status" value="1"/>
</dbReference>
<keyword evidence="2" id="KW-0378">Hydrolase</keyword>
<sequence length="400" mass="46143">MKKLNTSMNKVAALFCFTVITFINVNALNTKPFPKDFKFGVATAAYQIEGGWNEDGKGENIWDHLVHTNPTAVANNDTGDTACDSYHKYKEDVAMLKYLGVSHYRFSLSWTRLLPNGFANKVNQRGVQYYKNLIKELKDNGIQPLVTLYHWEMPQTLQELGGFLNNNFIDWFGDYAELCFKLFGDDVTNWLTFNEPGPICQHGYGLGDLAPLYKSPGIGEYICGKNLVLAHARAWHIYDDLFRSKQKGSVGIVIDSRWFEPETNKTEDIQAAEVMRHFVVVPWGIRKLLKWIKHTFNNPKIMITENGFCDNKDKLLDDDRRINYIKTYLSNIRDAMDKDGVNVVGYTLWSLMDNFEWTLGYTQKFGIYHVDFNSPNRTRTKKKSADYYKKVIATRCLTDM</sequence>
<dbReference type="SUPFAM" id="SSF51445">
    <property type="entry name" value="(Trans)glycosidases"/>
    <property type="match status" value="1"/>
</dbReference>
<dbReference type="InterPro" id="IPR033132">
    <property type="entry name" value="GH_1_N_CS"/>
</dbReference>
<evidence type="ECO:0000256" key="3">
    <source>
        <dbReference type="ARBA" id="ARBA00023295"/>
    </source>
</evidence>
<dbReference type="GO" id="GO:0008422">
    <property type="term" value="F:beta-glucosidase activity"/>
    <property type="evidence" value="ECO:0007669"/>
    <property type="project" value="TreeGrafter"/>
</dbReference>
<comment type="similarity">
    <text evidence="1 4">Belongs to the glycosyl hydrolase 1 family.</text>
</comment>
<gene>
    <name evidence="5" type="ORF">CALMAC_LOCUS11072</name>
</gene>
<evidence type="ECO:0000313" key="5">
    <source>
        <dbReference type="EMBL" id="VEN50234.1"/>
    </source>
</evidence>
<dbReference type="Proteomes" id="UP000410492">
    <property type="component" value="Unassembled WGS sequence"/>
</dbReference>
<name>A0A653CQN9_CALMS</name>
<keyword evidence="6" id="KW-1185">Reference proteome</keyword>
<dbReference type="PANTHER" id="PTHR10353:SF36">
    <property type="entry name" value="LP05116P"/>
    <property type="match status" value="1"/>
</dbReference>
<keyword evidence="3" id="KW-0326">Glycosidase</keyword>
<dbReference type="AlphaFoldDB" id="A0A653CQN9"/>
<dbReference type="PANTHER" id="PTHR10353">
    <property type="entry name" value="GLYCOSYL HYDROLASE"/>
    <property type="match status" value="1"/>
</dbReference>
<evidence type="ECO:0000256" key="4">
    <source>
        <dbReference type="RuleBase" id="RU003690"/>
    </source>
</evidence>
<dbReference type="EMBL" id="CAACVG010008544">
    <property type="protein sequence ID" value="VEN50234.1"/>
    <property type="molecule type" value="Genomic_DNA"/>
</dbReference>
<dbReference type="OrthoDB" id="65569at2759"/>
<accession>A0A653CQN9</accession>
<dbReference type="InterPro" id="IPR017853">
    <property type="entry name" value="GH"/>
</dbReference>
<dbReference type="Pfam" id="PF00232">
    <property type="entry name" value="Glyco_hydro_1"/>
    <property type="match status" value="2"/>
</dbReference>
<reference evidence="5 6" key="1">
    <citation type="submission" date="2019-01" db="EMBL/GenBank/DDBJ databases">
        <authorList>
            <person name="Sayadi A."/>
        </authorList>
    </citation>
    <scope>NUCLEOTIDE SEQUENCE [LARGE SCALE GENOMIC DNA]</scope>
</reference>
<protein>
    <submittedName>
        <fullName evidence="5">Uncharacterized protein</fullName>
    </submittedName>
</protein>
<dbReference type="Gene3D" id="3.20.20.80">
    <property type="entry name" value="Glycosidases"/>
    <property type="match status" value="2"/>
</dbReference>